<evidence type="ECO:0000313" key="6">
    <source>
        <dbReference type="Proteomes" id="UP001221413"/>
    </source>
</evidence>
<dbReference type="SMART" id="SM00321">
    <property type="entry name" value="WSC"/>
    <property type="match status" value="1"/>
</dbReference>
<sequence>MLMHSLRTTLLAVLATGLLAPAFAEDPAAICYNSAGTLKSAGINTYQTQGLCHDQCAKMNKAVYAVTKGSTCYCGDAMPSTGKIDKSECNIPCQGYPPELCGGSSAFLFGLTGVGSTGGNSPAQSSSAPEPSSSSIGSTTSSDIPAVQTIIQGSTATVTAAITDATPQASGTNKAGIAAGVVVGVIALTALGVGGFLVVRRNRRRQAEEEYRAAVAAKEFTASIRKPQSDSRLDPVMLQHRRMSDGSIADNEDYSRRILKVTNPDDA</sequence>
<comment type="caution">
    <text evidence="5">The sequence shown here is derived from an EMBL/GenBank/DDBJ whole genome shotgun (WGS) entry which is preliminary data.</text>
</comment>
<keyword evidence="6" id="KW-1185">Reference proteome</keyword>
<dbReference type="AlphaFoldDB" id="A0AAD6IZJ5"/>
<feature type="region of interest" description="Disordered" evidence="1">
    <location>
        <begin position="119"/>
        <end position="141"/>
    </location>
</feature>
<evidence type="ECO:0000313" key="5">
    <source>
        <dbReference type="EMBL" id="KAJ6260430.1"/>
    </source>
</evidence>
<dbReference type="Proteomes" id="UP001221413">
    <property type="component" value="Unassembled WGS sequence"/>
</dbReference>
<gene>
    <name evidence="5" type="ORF">Dda_4656</name>
</gene>
<name>A0AAD6IZJ5_DREDA</name>
<keyword evidence="3" id="KW-0732">Signal</keyword>
<reference evidence="5" key="1">
    <citation type="submission" date="2023-01" db="EMBL/GenBank/DDBJ databases">
        <title>The chitinases involved in constricting ring structure development in the nematode-trapping fungus Drechslerella dactyloides.</title>
        <authorList>
            <person name="Wang R."/>
            <person name="Zhang L."/>
            <person name="Tang P."/>
            <person name="Li S."/>
            <person name="Liang L."/>
        </authorList>
    </citation>
    <scope>NUCLEOTIDE SEQUENCE</scope>
    <source>
        <strain evidence="5">YMF1.00031</strain>
    </source>
</reference>
<evidence type="ECO:0000256" key="3">
    <source>
        <dbReference type="SAM" id="SignalP"/>
    </source>
</evidence>
<keyword evidence="2" id="KW-0812">Transmembrane</keyword>
<keyword evidence="2" id="KW-0472">Membrane</keyword>
<feature type="compositionally biased region" description="Low complexity" evidence="1">
    <location>
        <begin position="121"/>
        <end position="141"/>
    </location>
</feature>
<feature type="chain" id="PRO_5042042381" evidence="3">
    <location>
        <begin position="25"/>
        <end position="267"/>
    </location>
</feature>
<evidence type="ECO:0000256" key="1">
    <source>
        <dbReference type="SAM" id="MobiDB-lite"/>
    </source>
</evidence>
<proteinExistence type="predicted"/>
<dbReference type="InterPro" id="IPR002889">
    <property type="entry name" value="WSC_carb-bd"/>
</dbReference>
<organism evidence="5 6">
    <name type="scientific">Drechslerella dactyloides</name>
    <name type="common">Nematode-trapping fungus</name>
    <name type="synonym">Arthrobotrys dactyloides</name>
    <dbReference type="NCBI Taxonomy" id="74499"/>
    <lineage>
        <taxon>Eukaryota</taxon>
        <taxon>Fungi</taxon>
        <taxon>Dikarya</taxon>
        <taxon>Ascomycota</taxon>
        <taxon>Pezizomycotina</taxon>
        <taxon>Orbiliomycetes</taxon>
        <taxon>Orbiliales</taxon>
        <taxon>Orbiliaceae</taxon>
        <taxon>Drechslerella</taxon>
    </lineage>
</organism>
<evidence type="ECO:0000256" key="2">
    <source>
        <dbReference type="SAM" id="Phobius"/>
    </source>
</evidence>
<feature type="transmembrane region" description="Helical" evidence="2">
    <location>
        <begin position="177"/>
        <end position="199"/>
    </location>
</feature>
<dbReference type="EMBL" id="JAQGDS010000005">
    <property type="protein sequence ID" value="KAJ6260430.1"/>
    <property type="molecule type" value="Genomic_DNA"/>
</dbReference>
<accession>A0AAD6IZJ5</accession>
<dbReference type="PROSITE" id="PS51212">
    <property type="entry name" value="WSC"/>
    <property type="match status" value="1"/>
</dbReference>
<feature type="domain" description="WSC" evidence="4">
    <location>
        <begin position="25"/>
        <end position="113"/>
    </location>
</feature>
<keyword evidence="2" id="KW-1133">Transmembrane helix</keyword>
<feature type="signal peptide" evidence="3">
    <location>
        <begin position="1"/>
        <end position="24"/>
    </location>
</feature>
<dbReference type="CDD" id="cd12087">
    <property type="entry name" value="TM_EGFR-like"/>
    <property type="match status" value="1"/>
</dbReference>
<evidence type="ECO:0000259" key="4">
    <source>
        <dbReference type="PROSITE" id="PS51212"/>
    </source>
</evidence>
<protein>
    <submittedName>
        <fullName evidence="5">Cell wall integrity and stress response component</fullName>
    </submittedName>
</protein>
<dbReference type="Pfam" id="PF01822">
    <property type="entry name" value="WSC"/>
    <property type="match status" value="1"/>
</dbReference>